<proteinExistence type="predicted"/>
<sequence length="168" mass="19201">MEYASFDSTIYNEFYCGTRRPRAAGSHAGIVSPAADTWRCALGRSSRRRVPRNVTQPIFLFPAHEQFTYTRKRWHARAPLFSSLRSLYGCRLLARVNKFISGARRSVEISTSGTGIQWNSTTDAERRTPRPSRRRPRNRSLRETCASKFLLQLSPDVPWLADAATRHA</sequence>
<name>A0A4C1UXK6_EUMVA</name>
<reference evidence="2 3" key="1">
    <citation type="journal article" date="2019" name="Commun. Biol.">
        <title>The bagworm genome reveals a unique fibroin gene that provides high tensile strength.</title>
        <authorList>
            <person name="Kono N."/>
            <person name="Nakamura H."/>
            <person name="Ohtoshi R."/>
            <person name="Tomita M."/>
            <person name="Numata K."/>
            <person name="Arakawa K."/>
        </authorList>
    </citation>
    <scope>NUCLEOTIDE SEQUENCE [LARGE SCALE GENOMIC DNA]</scope>
</reference>
<accession>A0A4C1UXK6</accession>
<evidence type="ECO:0000256" key="1">
    <source>
        <dbReference type="SAM" id="MobiDB-lite"/>
    </source>
</evidence>
<feature type="region of interest" description="Disordered" evidence="1">
    <location>
        <begin position="111"/>
        <end position="140"/>
    </location>
</feature>
<protein>
    <submittedName>
        <fullName evidence="2">Uncharacterized protein</fullName>
    </submittedName>
</protein>
<dbReference type="Proteomes" id="UP000299102">
    <property type="component" value="Unassembled WGS sequence"/>
</dbReference>
<evidence type="ECO:0000313" key="2">
    <source>
        <dbReference type="EMBL" id="GBP31185.1"/>
    </source>
</evidence>
<evidence type="ECO:0000313" key="3">
    <source>
        <dbReference type="Proteomes" id="UP000299102"/>
    </source>
</evidence>
<keyword evidence="3" id="KW-1185">Reference proteome</keyword>
<gene>
    <name evidence="2" type="ORF">EVAR_21623_1</name>
</gene>
<dbReference type="EMBL" id="BGZK01000242">
    <property type="protein sequence ID" value="GBP31185.1"/>
    <property type="molecule type" value="Genomic_DNA"/>
</dbReference>
<feature type="compositionally biased region" description="Polar residues" evidence="1">
    <location>
        <begin position="111"/>
        <end position="122"/>
    </location>
</feature>
<dbReference type="AlphaFoldDB" id="A0A4C1UXK6"/>
<comment type="caution">
    <text evidence="2">The sequence shown here is derived from an EMBL/GenBank/DDBJ whole genome shotgun (WGS) entry which is preliminary data.</text>
</comment>
<organism evidence="2 3">
    <name type="scientific">Eumeta variegata</name>
    <name type="common">Bagworm moth</name>
    <name type="synonym">Eumeta japonica</name>
    <dbReference type="NCBI Taxonomy" id="151549"/>
    <lineage>
        <taxon>Eukaryota</taxon>
        <taxon>Metazoa</taxon>
        <taxon>Ecdysozoa</taxon>
        <taxon>Arthropoda</taxon>
        <taxon>Hexapoda</taxon>
        <taxon>Insecta</taxon>
        <taxon>Pterygota</taxon>
        <taxon>Neoptera</taxon>
        <taxon>Endopterygota</taxon>
        <taxon>Lepidoptera</taxon>
        <taxon>Glossata</taxon>
        <taxon>Ditrysia</taxon>
        <taxon>Tineoidea</taxon>
        <taxon>Psychidae</taxon>
        <taxon>Oiketicinae</taxon>
        <taxon>Eumeta</taxon>
    </lineage>
</organism>
<feature type="compositionally biased region" description="Basic residues" evidence="1">
    <location>
        <begin position="129"/>
        <end position="139"/>
    </location>
</feature>